<sequence>MNLLPSPPPLGLTLSELPRATLESLRLVSSLARLIRDHSGGDGHPVLVLPGYGAADGSTASLRYFLKRIGYRPFALAAGRNVESVEDQIKSVDDASRFRERLVELTVERIREIHATTGESVSLLGWSMGGLYALDASRQLPHITRRVITLGSPFGDPRGTSLFKLMRRLSGSTVPIETQDFDSWLAKAAAPVVPTCVIYSDRDGIVGTDIARLPESPLAQHVQVDSSHLAFALNARALEAVAVALRTGHTH</sequence>
<dbReference type="SUPFAM" id="SSF53474">
    <property type="entry name" value="alpha/beta-Hydrolases"/>
    <property type="match status" value="1"/>
</dbReference>
<dbReference type="AlphaFoldDB" id="A0A5C8ZWW1"/>
<protein>
    <submittedName>
        <fullName evidence="1">Alpha/beta fold hydrolase</fullName>
    </submittedName>
</protein>
<reference evidence="1 2" key="1">
    <citation type="submission" date="2019-08" db="EMBL/GenBank/DDBJ databases">
        <title>Parahaliea maris sp. nov., isolated from the surface seawater.</title>
        <authorList>
            <person name="Liu Y."/>
        </authorList>
    </citation>
    <scope>NUCLEOTIDE SEQUENCE [LARGE SCALE GENOMIC DNA]</scope>
    <source>
        <strain evidence="1 2">HSLHS9</strain>
    </source>
</reference>
<comment type="caution">
    <text evidence="1">The sequence shown here is derived from an EMBL/GenBank/DDBJ whole genome shotgun (WGS) entry which is preliminary data.</text>
</comment>
<keyword evidence="2" id="KW-1185">Reference proteome</keyword>
<dbReference type="RefSeq" id="WP_148069341.1">
    <property type="nucleotide sequence ID" value="NZ_VRZA01000005.1"/>
</dbReference>
<proteinExistence type="predicted"/>
<accession>A0A5C8ZWW1</accession>
<evidence type="ECO:0000313" key="1">
    <source>
        <dbReference type="EMBL" id="TXS92102.1"/>
    </source>
</evidence>
<organism evidence="1 2">
    <name type="scientific">Parahaliea maris</name>
    <dbReference type="NCBI Taxonomy" id="2716870"/>
    <lineage>
        <taxon>Bacteria</taxon>
        <taxon>Pseudomonadati</taxon>
        <taxon>Pseudomonadota</taxon>
        <taxon>Gammaproteobacteria</taxon>
        <taxon>Cellvibrionales</taxon>
        <taxon>Halieaceae</taxon>
        <taxon>Parahaliea</taxon>
    </lineage>
</organism>
<dbReference type="Proteomes" id="UP000321039">
    <property type="component" value="Unassembled WGS sequence"/>
</dbReference>
<gene>
    <name evidence="1" type="ORF">FV139_15375</name>
</gene>
<keyword evidence="1" id="KW-0378">Hydrolase</keyword>
<dbReference type="GO" id="GO:0016787">
    <property type="term" value="F:hydrolase activity"/>
    <property type="evidence" value="ECO:0007669"/>
    <property type="project" value="UniProtKB-KW"/>
</dbReference>
<dbReference type="Gene3D" id="3.40.50.1820">
    <property type="entry name" value="alpha/beta hydrolase"/>
    <property type="match status" value="1"/>
</dbReference>
<evidence type="ECO:0000313" key="2">
    <source>
        <dbReference type="Proteomes" id="UP000321039"/>
    </source>
</evidence>
<name>A0A5C8ZWW1_9GAMM</name>
<dbReference type="EMBL" id="VRZA01000005">
    <property type="protein sequence ID" value="TXS92102.1"/>
    <property type="molecule type" value="Genomic_DNA"/>
</dbReference>
<dbReference type="InterPro" id="IPR029058">
    <property type="entry name" value="AB_hydrolase_fold"/>
</dbReference>